<dbReference type="GO" id="GO:0009820">
    <property type="term" value="P:alkaloid metabolic process"/>
    <property type="evidence" value="ECO:0007669"/>
    <property type="project" value="UniProtKB-KW"/>
</dbReference>
<dbReference type="AlphaFoldDB" id="A0AAV3RNM0"/>
<gene>
    <name evidence="4" type="ORF">LIER_29244</name>
</gene>
<dbReference type="InterPro" id="IPR057192">
    <property type="entry name" value="DUF7870"/>
</dbReference>
<dbReference type="PANTHER" id="PTHR47291:SF1">
    <property type="entry name" value="PEPTIDE UPSTREAM PROTEIN"/>
    <property type="match status" value="1"/>
</dbReference>
<dbReference type="EMBL" id="BAABME010010002">
    <property type="protein sequence ID" value="GAA0176207.1"/>
    <property type="molecule type" value="Genomic_DNA"/>
</dbReference>
<evidence type="ECO:0000259" key="3">
    <source>
        <dbReference type="Pfam" id="PF25276"/>
    </source>
</evidence>
<dbReference type="InterPro" id="IPR029063">
    <property type="entry name" value="SAM-dependent_MTases_sf"/>
</dbReference>
<protein>
    <recommendedName>
        <fullName evidence="6">Methyltransferase type 11 domain-containing protein</fullName>
    </recommendedName>
</protein>
<comment type="caution">
    <text evidence="4">The sequence shown here is derived from an EMBL/GenBank/DDBJ whole genome shotgun (WGS) entry which is preliminary data.</text>
</comment>
<evidence type="ECO:0000259" key="2">
    <source>
        <dbReference type="Pfam" id="PF08241"/>
    </source>
</evidence>
<proteinExistence type="predicted"/>
<accession>A0AAV3RNM0</accession>
<dbReference type="Pfam" id="PF08241">
    <property type="entry name" value="Methyltransf_11"/>
    <property type="match status" value="1"/>
</dbReference>
<keyword evidence="5" id="KW-1185">Reference proteome</keyword>
<feature type="transmembrane region" description="Helical" evidence="1">
    <location>
        <begin position="20"/>
        <end position="39"/>
    </location>
</feature>
<feature type="domain" description="DUF7870" evidence="3">
    <location>
        <begin position="381"/>
        <end position="463"/>
    </location>
</feature>
<keyword evidence="1" id="KW-0812">Transmembrane</keyword>
<evidence type="ECO:0000256" key="1">
    <source>
        <dbReference type="SAM" id="Phobius"/>
    </source>
</evidence>
<keyword evidence="1" id="KW-0472">Membrane</keyword>
<keyword evidence="1" id="KW-1133">Transmembrane helix</keyword>
<organism evidence="4 5">
    <name type="scientific">Lithospermum erythrorhizon</name>
    <name type="common">Purple gromwell</name>
    <name type="synonym">Lithospermum officinale var. erythrorhizon</name>
    <dbReference type="NCBI Taxonomy" id="34254"/>
    <lineage>
        <taxon>Eukaryota</taxon>
        <taxon>Viridiplantae</taxon>
        <taxon>Streptophyta</taxon>
        <taxon>Embryophyta</taxon>
        <taxon>Tracheophyta</taxon>
        <taxon>Spermatophyta</taxon>
        <taxon>Magnoliopsida</taxon>
        <taxon>eudicotyledons</taxon>
        <taxon>Gunneridae</taxon>
        <taxon>Pentapetalae</taxon>
        <taxon>asterids</taxon>
        <taxon>lamiids</taxon>
        <taxon>Boraginales</taxon>
        <taxon>Boraginaceae</taxon>
        <taxon>Boraginoideae</taxon>
        <taxon>Lithospermeae</taxon>
        <taxon>Lithospermum</taxon>
    </lineage>
</organism>
<name>A0AAV3RNM0_LITER</name>
<dbReference type="Proteomes" id="UP001454036">
    <property type="component" value="Unassembled WGS sequence"/>
</dbReference>
<evidence type="ECO:0008006" key="6">
    <source>
        <dbReference type="Google" id="ProtNLM"/>
    </source>
</evidence>
<feature type="domain" description="Methyltransferase type 11" evidence="2">
    <location>
        <begin position="155"/>
        <end position="195"/>
    </location>
</feature>
<dbReference type="InterPro" id="IPR013216">
    <property type="entry name" value="Methyltransf_11"/>
</dbReference>
<sequence>MDLKGVRLDMNRGGLIKRLLLRGSLFALCMMLVSVMHMVHEAQYSESLMLNFDECTINFGTKTSMNFSGLTKPMSDLSFSLFGHLNVVPCEESKNLSKNVFKELINNGLLVSNAKSLCVGEGAASAGEALRDLGFADTLAVDRHPFFSLLKRRFVYELGYDSNSFDFVFSRALDKVSVPALLVFEIERVLRPGGVGAMLVGSHSFYTGNLVRSATPISSFLRSSEVVHLCRFGTYTLVIFRKRFGNVGSFDQFLLPEKCPSIANNKPFMKYIEPLIEHGHLGNEPSYLANHMNISSRDRLMYINVGAGDFSNLSIPKLVKLYDPIKPHAFNFFMVDHNTSVISSHVNNPGITFIYHPQLAGTDYSSDLNPDEYVDAPLDEGEFDFVRWFSETIEEGDFVVLRMNARAVELTILSELFKTGAICHVDELFLRCADPVDCKGDSCGDCMRIFRSLRNNGLFVHQWMED</sequence>
<dbReference type="Pfam" id="PF25276">
    <property type="entry name" value="DUF7870"/>
    <property type="match status" value="1"/>
</dbReference>
<dbReference type="GO" id="GO:0008757">
    <property type="term" value="F:S-adenosylmethionine-dependent methyltransferase activity"/>
    <property type="evidence" value="ECO:0007669"/>
    <property type="project" value="InterPro"/>
</dbReference>
<reference evidence="4 5" key="1">
    <citation type="submission" date="2024-01" db="EMBL/GenBank/DDBJ databases">
        <title>The complete chloroplast genome sequence of Lithospermum erythrorhizon: insights into the phylogenetic relationship among Boraginaceae species and the maternal lineages of purple gromwells.</title>
        <authorList>
            <person name="Okada T."/>
            <person name="Watanabe K."/>
        </authorList>
    </citation>
    <scope>NUCLEOTIDE SEQUENCE [LARGE SCALE GENOMIC DNA]</scope>
</reference>
<dbReference type="PANTHER" id="PTHR47291">
    <property type="entry name" value="PEPTIDE UPSTREAM PROTEIN"/>
    <property type="match status" value="1"/>
</dbReference>
<evidence type="ECO:0000313" key="5">
    <source>
        <dbReference type="Proteomes" id="UP001454036"/>
    </source>
</evidence>
<evidence type="ECO:0000313" key="4">
    <source>
        <dbReference type="EMBL" id="GAA0176207.1"/>
    </source>
</evidence>
<dbReference type="SUPFAM" id="SSF53335">
    <property type="entry name" value="S-adenosyl-L-methionine-dependent methyltransferases"/>
    <property type="match status" value="1"/>
</dbReference>